<comment type="caution">
    <text evidence="3">The sequence shown here is derived from an EMBL/GenBank/DDBJ whole genome shotgun (WGS) entry which is preliminary data.</text>
</comment>
<feature type="transmembrane region" description="Helical" evidence="1">
    <location>
        <begin position="15"/>
        <end position="35"/>
    </location>
</feature>
<keyword evidence="1" id="KW-1133">Transmembrane helix</keyword>
<reference evidence="3 4" key="1">
    <citation type="submission" date="2019-02" db="EMBL/GenBank/DDBJ databases">
        <title>Sequencing the genomes of 1000 actinobacteria strains.</title>
        <authorList>
            <person name="Klenk H.-P."/>
        </authorList>
    </citation>
    <scope>NUCLEOTIDE SEQUENCE [LARGE SCALE GENOMIC DNA]</scope>
    <source>
        <strain evidence="3 4">DSM 17364</strain>
    </source>
</reference>
<dbReference type="Proteomes" id="UP000292685">
    <property type="component" value="Unassembled WGS sequence"/>
</dbReference>
<dbReference type="EMBL" id="SHLA01000001">
    <property type="protein sequence ID" value="RZU60803.1"/>
    <property type="molecule type" value="Genomic_DNA"/>
</dbReference>
<dbReference type="OrthoDB" id="5187898at2"/>
<evidence type="ECO:0000313" key="3">
    <source>
        <dbReference type="EMBL" id="RZU60803.1"/>
    </source>
</evidence>
<dbReference type="Pfam" id="PF13400">
    <property type="entry name" value="Tad"/>
    <property type="match status" value="1"/>
</dbReference>
<proteinExistence type="predicted"/>
<gene>
    <name evidence="3" type="ORF">EV380_0351</name>
</gene>
<keyword evidence="4" id="KW-1185">Reference proteome</keyword>
<evidence type="ECO:0000313" key="4">
    <source>
        <dbReference type="Proteomes" id="UP000292685"/>
    </source>
</evidence>
<protein>
    <submittedName>
        <fullName evidence="3">Putative Flp pilus-assembly TadE/G-like protein</fullName>
    </submittedName>
</protein>
<keyword evidence="1" id="KW-0812">Transmembrane</keyword>
<keyword evidence="1" id="KW-0472">Membrane</keyword>
<dbReference type="InterPro" id="IPR028087">
    <property type="entry name" value="Tad_N"/>
</dbReference>
<feature type="domain" description="Putative Flp pilus-assembly TadG-like N-terminal" evidence="2">
    <location>
        <begin position="15"/>
        <end position="60"/>
    </location>
</feature>
<evidence type="ECO:0000259" key="2">
    <source>
        <dbReference type="Pfam" id="PF13400"/>
    </source>
</evidence>
<evidence type="ECO:0000256" key="1">
    <source>
        <dbReference type="SAM" id="Phobius"/>
    </source>
</evidence>
<dbReference type="AlphaFoldDB" id="A0A4Q8AB94"/>
<sequence length="343" mass="34967">MRSVKRPGLSDESGGSAVMVAVLMVVLLLFTAIAVDFGKLFWEQAELQNSADAAALGVANACAKDPAAPACANDSALGDSLTDANAADGASAANTSVDLAAQEVTVITEAREPGGPDVNGSAVWFGQLFGTDTVGVRARAVAAWGGPTMGTFSFPLPFSECALQDFLASGVDTARWLTYAASPCNPHGSAIPGNWGWLDPDGACEVNIDTGAGTFYPGDTGNSLPASGGVKAICQETLEAWIASIASEGAATVYFPVISDSNGLTGSNVEWEITGIAAFEIEAWKFSGGGSPDQYPNNSTLPPGCTSSCRGVYGKFVTIYEPDELGGGGGIDYGVTVPPSLVE</sequence>
<organism evidence="3 4">
    <name type="scientific">Zhihengliuella halotolerans</name>
    <dbReference type="NCBI Taxonomy" id="370736"/>
    <lineage>
        <taxon>Bacteria</taxon>
        <taxon>Bacillati</taxon>
        <taxon>Actinomycetota</taxon>
        <taxon>Actinomycetes</taxon>
        <taxon>Micrococcales</taxon>
        <taxon>Micrococcaceae</taxon>
        <taxon>Zhihengliuella</taxon>
    </lineage>
</organism>
<name>A0A4Q8AB94_9MICC</name>
<accession>A0A4Q8AB94</accession>